<keyword evidence="3" id="KW-1185">Reference proteome</keyword>
<evidence type="ECO:0000256" key="1">
    <source>
        <dbReference type="SAM" id="MobiDB-lite"/>
    </source>
</evidence>
<dbReference type="AlphaFoldDB" id="A0A1X6P7W2"/>
<sequence>MERAPSAMPVTPEAGIGSLRRTQSASPRLIRRDCDMHDGRPPHAYYVDADTGVSYWESLPGQPETKTPAAAAAAAAAAQSSSTGASVKAGAGCDIVAKPSTAGMWSPRGIVAGGGEVSPLPLDAIGTSSAHTDVHGMAVADKGH</sequence>
<protein>
    <submittedName>
        <fullName evidence="2">Uncharacterized protein</fullName>
    </submittedName>
</protein>
<proteinExistence type="predicted"/>
<dbReference type="EMBL" id="KV918849">
    <property type="protein sequence ID" value="OSX76981.1"/>
    <property type="molecule type" value="Genomic_DNA"/>
</dbReference>
<gene>
    <name evidence="2" type="ORF">BU14_0166s0021</name>
</gene>
<feature type="region of interest" description="Disordered" evidence="1">
    <location>
        <begin position="1"/>
        <end position="28"/>
    </location>
</feature>
<evidence type="ECO:0000313" key="2">
    <source>
        <dbReference type="EMBL" id="OSX76981.1"/>
    </source>
</evidence>
<reference evidence="2 3" key="1">
    <citation type="submission" date="2017-03" db="EMBL/GenBank/DDBJ databases">
        <title>WGS assembly of Porphyra umbilicalis.</title>
        <authorList>
            <person name="Brawley S.H."/>
            <person name="Blouin N.A."/>
            <person name="Ficko-Blean E."/>
            <person name="Wheeler G.L."/>
            <person name="Lohr M."/>
            <person name="Goodson H.V."/>
            <person name="Jenkins J.W."/>
            <person name="Blaby-Haas C.E."/>
            <person name="Helliwell K.E."/>
            <person name="Chan C."/>
            <person name="Marriage T."/>
            <person name="Bhattacharya D."/>
            <person name="Klein A.S."/>
            <person name="Badis Y."/>
            <person name="Brodie J."/>
            <person name="Cao Y."/>
            <person name="Collen J."/>
            <person name="Dittami S.M."/>
            <person name="Gachon C.M."/>
            <person name="Green B.R."/>
            <person name="Karpowicz S."/>
            <person name="Kim J.W."/>
            <person name="Kudahl U."/>
            <person name="Lin S."/>
            <person name="Michel G."/>
            <person name="Mittag M."/>
            <person name="Olson B.J."/>
            <person name="Pangilinan J."/>
            <person name="Peng Y."/>
            <person name="Qiu H."/>
            <person name="Shu S."/>
            <person name="Singer J.T."/>
            <person name="Smith A.G."/>
            <person name="Sprecher B.N."/>
            <person name="Wagner V."/>
            <person name="Wang W."/>
            <person name="Wang Z.-Y."/>
            <person name="Yan J."/>
            <person name="Yarish C."/>
            <person name="Zoeuner-Riek S."/>
            <person name="Zhuang Y."/>
            <person name="Zou Y."/>
            <person name="Lindquist E.A."/>
            <person name="Grimwood J."/>
            <person name="Barry K."/>
            <person name="Rokhsar D.S."/>
            <person name="Schmutz J."/>
            <person name="Stiller J.W."/>
            <person name="Grossman A.R."/>
            <person name="Prochnik S.E."/>
        </authorList>
    </citation>
    <scope>NUCLEOTIDE SEQUENCE [LARGE SCALE GENOMIC DNA]</scope>
    <source>
        <strain evidence="2">4086291</strain>
    </source>
</reference>
<dbReference type="Proteomes" id="UP000218209">
    <property type="component" value="Unassembled WGS sequence"/>
</dbReference>
<organism evidence="2 3">
    <name type="scientific">Porphyra umbilicalis</name>
    <name type="common">Purple laver</name>
    <name type="synonym">Red alga</name>
    <dbReference type="NCBI Taxonomy" id="2786"/>
    <lineage>
        <taxon>Eukaryota</taxon>
        <taxon>Rhodophyta</taxon>
        <taxon>Bangiophyceae</taxon>
        <taxon>Bangiales</taxon>
        <taxon>Bangiaceae</taxon>
        <taxon>Porphyra</taxon>
    </lineage>
</organism>
<name>A0A1X6P7W2_PORUM</name>
<accession>A0A1X6P7W2</accession>
<evidence type="ECO:0000313" key="3">
    <source>
        <dbReference type="Proteomes" id="UP000218209"/>
    </source>
</evidence>